<accession>A0ACC1KDE9</accession>
<comment type="caution">
    <text evidence="1">The sequence shown here is derived from an EMBL/GenBank/DDBJ whole genome shotgun (WGS) entry which is preliminary data.</text>
</comment>
<proteinExistence type="predicted"/>
<name>A0ACC1KDE9_9FUNG</name>
<gene>
    <name evidence="1" type="ORF">GGI18_002999</name>
</gene>
<evidence type="ECO:0000313" key="1">
    <source>
        <dbReference type="EMBL" id="KAJ2788359.1"/>
    </source>
</evidence>
<organism evidence="1 2">
    <name type="scientific">Coemansia linderi</name>
    <dbReference type="NCBI Taxonomy" id="2663919"/>
    <lineage>
        <taxon>Eukaryota</taxon>
        <taxon>Fungi</taxon>
        <taxon>Fungi incertae sedis</taxon>
        <taxon>Zoopagomycota</taxon>
        <taxon>Kickxellomycotina</taxon>
        <taxon>Kickxellomycetes</taxon>
        <taxon>Kickxellales</taxon>
        <taxon>Kickxellaceae</taxon>
        <taxon>Coemansia</taxon>
    </lineage>
</organism>
<sequence>MSAPLDAAVAKRLQSELMSLMMANLKGISAFPHSDNMLNWVGTLDGAPGTVYEGLSYKLALSFPSNYPFTAPTITFVTPCWHPNVDDKGNICLDILKEQWSAVYNHQTASMNKTLASIEASIRALQHAQTDASALAKAHAQSQQTQDTAAEQLKELATNVAKYGKHVERTFKVDLGVVAESRAFEHKAGELGRAIALHFLRSGEFGLARSFAAEDASLAEDAALAGAWGRFSAMHELVAQVHARELGPALAWAQEHRAQLEALGLGLEFALHRLRFLQLVEDGEPGRALAYARAWFPPAAGARLAEISHLMGVLMYARRLHASPYAALFDGGRWADGARAVAAAFCAVAGDAAASPLAVSVAAGARALAVVGKVSGLLRDRRVEWSQQDELPVEVPLPDQMRFHSVFACPVSKEQASRDNPPMALPCGHVVCRASLDKLARGVRPGAVASGRFKCSYCPQLVTMGDAQRVHF</sequence>
<reference evidence="1" key="1">
    <citation type="submission" date="2022-07" db="EMBL/GenBank/DDBJ databases">
        <title>Phylogenomic reconstructions and comparative analyses of Kickxellomycotina fungi.</title>
        <authorList>
            <person name="Reynolds N.K."/>
            <person name="Stajich J.E."/>
            <person name="Barry K."/>
            <person name="Grigoriev I.V."/>
            <person name="Crous P."/>
            <person name="Smith M.E."/>
        </authorList>
    </citation>
    <scope>NUCLEOTIDE SEQUENCE</scope>
    <source>
        <strain evidence="1">BCRC 34191</strain>
    </source>
</reference>
<protein>
    <submittedName>
        <fullName evidence="1">Uncharacterized protein</fullName>
    </submittedName>
</protein>
<keyword evidence="2" id="KW-1185">Reference proteome</keyword>
<dbReference type="EMBL" id="JANBUK010000882">
    <property type="protein sequence ID" value="KAJ2788359.1"/>
    <property type="molecule type" value="Genomic_DNA"/>
</dbReference>
<dbReference type="Proteomes" id="UP001140066">
    <property type="component" value="Unassembled WGS sequence"/>
</dbReference>
<evidence type="ECO:0000313" key="2">
    <source>
        <dbReference type="Proteomes" id="UP001140066"/>
    </source>
</evidence>